<dbReference type="GO" id="GO:0006400">
    <property type="term" value="P:tRNA modification"/>
    <property type="evidence" value="ECO:0007669"/>
    <property type="project" value="UniProtKB-UniRule"/>
</dbReference>
<dbReference type="SUPFAM" id="SSF52402">
    <property type="entry name" value="Adenine nucleotide alpha hydrolases-like"/>
    <property type="match status" value="1"/>
</dbReference>
<evidence type="ECO:0000313" key="8">
    <source>
        <dbReference type="EMBL" id="EAS50764.1"/>
    </source>
</evidence>
<dbReference type="NCBIfam" id="TIGR02432">
    <property type="entry name" value="lysidine_TilS_N"/>
    <property type="match status" value="1"/>
</dbReference>
<dbReference type="GO" id="GO:0032267">
    <property type="term" value="F:tRNA(Ile)-lysidine synthase activity"/>
    <property type="evidence" value="ECO:0007669"/>
    <property type="project" value="UniProtKB-EC"/>
</dbReference>
<comment type="catalytic activity">
    <reaction evidence="5 6">
        <text>cytidine(34) in tRNA(Ile2) + L-lysine + ATP = lysidine(34) in tRNA(Ile2) + AMP + diphosphate + H(+)</text>
        <dbReference type="Rhea" id="RHEA:43744"/>
        <dbReference type="Rhea" id="RHEA-COMP:10625"/>
        <dbReference type="Rhea" id="RHEA-COMP:10670"/>
        <dbReference type="ChEBI" id="CHEBI:15378"/>
        <dbReference type="ChEBI" id="CHEBI:30616"/>
        <dbReference type="ChEBI" id="CHEBI:32551"/>
        <dbReference type="ChEBI" id="CHEBI:33019"/>
        <dbReference type="ChEBI" id="CHEBI:82748"/>
        <dbReference type="ChEBI" id="CHEBI:83665"/>
        <dbReference type="ChEBI" id="CHEBI:456215"/>
        <dbReference type="EC" id="6.3.4.19"/>
    </reaction>
</comment>
<reference evidence="8 9" key="1">
    <citation type="journal article" date="2008" name="Appl. Environ. Microbiol.">
        <title>Genomic insights into Mn(II) oxidation by the marine alphaproteobacterium Aurantimonas sp. strain SI85-9A1.</title>
        <authorList>
            <person name="Dick G.J."/>
            <person name="Podell S."/>
            <person name="Johnson H.A."/>
            <person name="Rivera-Espinoza Y."/>
            <person name="Bernier-Latmani R."/>
            <person name="McCarthy J.K."/>
            <person name="Torpey J.W."/>
            <person name="Clement B.G."/>
            <person name="Gaasterland T."/>
            <person name="Tebo B.M."/>
        </authorList>
    </citation>
    <scope>NUCLEOTIDE SEQUENCE [LARGE SCALE GENOMIC DNA]</scope>
    <source>
        <strain evidence="8 9">SI85-9A1</strain>
    </source>
</reference>
<evidence type="ECO:0000259" key="7">
    <source>
        <dbReference type="Pfam" id="PF01171"/>
    </source>
</evidence>
<evidence type="ECO:0000256" key="3">
    <source>
        <dbReference type="ARBA" id="ARBA00022741"/>
    </source>
</evidence>
<dbReference type="PANTHER" id="PTHR43033:SF1">
    <property type="entry name" value="TRNA(ILE)-LYSIDINE SYNTHASE-RELATED"/>
    <property type="match status" value="1"/>
</dbReference>
<dbReference type="BioCyc" id="AURANTIMONAS:SI859A1_00887-MONOMER"/>
<comment type="caution">
    <text evidence="6">Lacks conserved residue(s) required for the propagation of feature annotation.</text>
</comment>
<comment type="caution">
    <text evidence="8">The sequence shown here is derived from an EMBL/GenBank/DDBJ whole genome shotgun (WGS) entry which is preliminary data.</text>
</comment>
<keyword evidence="4" id="KW-0067">ATP-binding</keyword>
<dbReference type="InterPro" id="IPR012094">
    <property type="entry name" value="tRNA_Ile_lys_synt"/>
</dbReference>
<dbReference type="InterPro" id="IPR011063">
    <property type="entry name" value="TilS/TtcA_N"/>
</dbReference>
<dbReference type="HAMAP" id="MF_01161">
    <property type="entry name" value="tRNA_Ile_lys_synt"/>
    <property type="match status" value="1"/>
</dbReference>
<comment type="function">
    <text evidence="6">Ligates lysine onto the cytidine present at position 34 of the AUA codon-specific tRNA(Ile) that contains the anticodon CAU, in an ATP-dependent manner. Cytidine is converted to lysidine, thus changing the amino acid specificity of the tRNA from methionine to isoleucine.</text>
</comment>
<dbReference type="Proteomes" id="UP000000321">
    <property type="component" value="Unassembled WGS sequence"/>
</dbReference>
<comment type="similarity">
    <text evidence="6">Belongs to the tRNA(Ile)-lysidine synthase family.</text>
</comment>
<dbReference type="Pfam" id="PF01171">
    <property type="entry name" value="ATP_bind_3"/>
    <property type="match status" value="1"/>
</dbReference>
<evidence type="ECO:0000256" key="2">
    <source>
        <dbReference type="ARBA" id="ARBA00022694"/>
    </source>
</evidence>
<protein>
    <recommendedName>
        <fullName evidence="6">tRNA(Ile)-lysidine synthase</fullName>
        <ecNumber evidence="6">6.3.4.19</ecNumber>
    </recommendedName>
    <alternativeName>
        <fullName evidence="6">tRNA(Ile)-2-lysyl-cytidine synthase</fullName>
    </alternativeName>
    <alternativeName>
        <fullName evidence="6">tRNA(Ile)-lysidine synthetase</fullName>
    </alternativeName>
</protein>
<dbReference type="EC" id="6.3.4.19" evidence="6"/>
<name>Q1YJV9_AURMS</name>
<dbReference type="Gene3D" id="3.40.50.620">
    <property type="entry name" value="HUPs"/>
    <property type="match status" value="1"/>
</dbReference>
<dbReference type="OrthoDB" id="9807403at2"/>
<dbReference type="PANTHER" id="PTHR43033">
    <property type="entry name" value="TRNA(ILE)-LYSIDINE SYNTHASE-RELATED"/>
    <property type="match status" value="1"/>
</dbReference>
<evidence type="ECO:0000256" key="4">
    <source>
        <dbReference type="ARBA" id="ARBA00022840"/>
    </source>
</evidence>
<dbReference type="AlphaFoldDB" id="Q1YJV9"/>
<dbReference type="InterPro" id="IPR014729">
    <property type="entry name" value="Rossmann-like_a/b/a_fold"/>
</dbReference>
<dbReference type="HOGENOM" id="CLU_018869_3_2_5"/>
<dbReference type="GO" id="GO:0005524">
    <property type="term" value="F:ATP binding"/>
    <property type="evidence" value="ECO:0007669"/>
    <property type="project" value="UniProtKB-KW"/>
</dbReference>
<sequence>MSGGPDSLALVLAAIALQGTAALPQTRFHIATVDHGLRDASAAEARYVAGVAARFRISHETLRWDAPARTGNIAAAAREARYALLSDAARRFGATVILTAHHEDDQCETHLMARERGAGVVGLAGMRPVRSLASDLVLARPFLDVAGDRLKASVAAHRLPAVADPTNDDPASRRVQLRRQIAAGALDRDALRARIAGHRSERDALEAGLGDAIAAMQAAGELRLTDAGTLEISRNALRRLGDDAAFTFLQRAVAAVGGRGHGPEGPATIRLLDALRGKSDAARTLAGVRAVPGETITLMREYGRAGIAGLAATAGDLVFDGRFVVDAGAGPSHSGARLVAFGDLGRGNPVEKTLPVLVAGDSLVAIPAQLGGKVAAGTPLLAIRSLVGWSLTRDLPPPTDDRAGPSAKPR</sequence>
<evidence type="ECO:0000313" key="9">
    <source>
        <dbReference type="Proteomes" id="UP000000321"/>
    </source>
</evidence>
<keyword evidence="9" id="KW-1185">Reference proteome</keyword>
<proteinExistence type="inferred from homology"/>
<keyword evidence="2 6" id="KW-0819">tRNA processing</keyword>
<dbReference type="RefSeq" id="WP_009208754.1">
    <property type="nucleotide sequence ID" value="NZ_BBWP01000036.1"/>
</dbReference>
<evidence type="ECO:0000256" key="5">
    <source>
        <dbReference type="ARBA" id="ARBA00048539"/>
    </source>
</evidence>
<comment type="subcellular location">
    <subcellularLocation>
        <location evidence="6">Cytoplasm</location>
    </subcellularLocation>
</comment>
<dbReference type="CDD" id="cd01992">
    <property type="entry name" value="TilS_N"/>
    <property type="match status" value="1"/>
</dbReference>
<keyword evidence="6" id="KW-0963">Cytoplasm</keyword>
<evidence type="ECO:0000256" key="1">
    <source>
        <dbReference type="ARBA" id="ARBA00022598"/>
    </source>
</evidence>
<dbReference type="EMBL" id="AAPJ01000002">
    <property type="protein sequence ID" value="EAS50764.1"/>
    <property type="molecule type" value="Genomic_DNA"/>
</dbReference>
<dbReference type="GO" id="GO:0005737">
    <property type="term" value="C:cytoplasm"/>
    <property type="evidence" value="ECO:0007669"/>
    <property type="project" value="UniProtKB-SubCell"/>
</dbReference>
<keyword evidence="3" id="KW-0547">Nucleotide-binding</keyword>
<evidence type="ECO:0000256" key="6">
    <source>
        <dbReference type="HAMAP-Rule" id="MF_01161"/>
    </source>
</evidence>
<gene>
    <name evidence="6" type="primary">tilS</name>
    <name evidence="8" type="ORF">SI859A1_00887</name>
</gene>
<accession>Q1YJV9</accession>
<feature type="domain" description="tRNA(Ile)-lysidine/2-thiocytidine synthase N-terminal" evidence="7">
    <location>
        <begin position="1"/>
        <end position="179"/>
    </location>
</feature>
<organism evidence="8 9">
    <name type="scientific">Aurantimonas manganoxydans (strain ATCC BAA-1229 / DSM 21871 / SI85-9A1)</name>
    <dbReference type="NCBI Taxonomy" id="287752"/>
    <lineage>
        <taxon>Bacteria</taxon>
        <taxon>Pseudomonadati</taxon>
        <taxon>Pseudomonadota</taxon>
        <taxon>Alphaproteobacteria</taxon>
        <taxon>Hyphomicrobiales</taxon>
        <taxon>Aurantimonadaceae</taxon>
        <taxon>Aurantimonas</taxon>
    </lineage>
</organism>
<keyword evidence="1 6" id="KW-0436">Ligase</keyword>
<dbReference type="InterPro" id="IPR012795">
    <property type="entry name" value="tRNA_Ile_lys_synt_N"/>
</dbReference>